<dbReference type="STRING" id="526226.Gbro_1161"/>
<feature type="transmembrane region" description="Helical" evidence="6">
    <location>
        <begin position="170"/>
        <end position="194"/>
    </location>
</feature>
<dbReference type="InterPro" id="IPR008457">
    <property type="entry name" value="Cu-R_CopD_dom"/>
</dbReference>
<evidence type="ECO:0000256" key="3">
    <source>
        <dbReference type="ARBA" id="ARBA00022692"/>
    </source>
</evidence>
<evidence type="ECO:0000256" key="6">
    <source>
        <dbReference type="SAM" id="Phobius"/>
    </source>
</evidence>
<dbReference type="PANTHER" id="PTHR34820">
    <property type="entry name" value="INNER MEMBRANE PROTEIN YEBZ"/>
    <property type="match status" value="1"/>
</dbReference>
<feature type="domain" description="Copper resistance protein D" evidence="7">
    <location>
        <begin position="206"/>
        <end position="304"/>
    </location>
</feature>
<dbReference type="eggNOG" id="COG1276">
    <property type="taxonomic scope" value="Bacteria"/>
</dbReference>
<gene>
    <name evidence="8" type="ordered locus">Gbro_1161</name>
</gene>
<keyword evidence="9" id="KW-1185">Reference proteome</keyword>
<dbReference type="InterPro" id="IPR032694">
    <property type="entry name" value="CopC/D"/>
</dbReference>
<sequence length="310" mass="30657">MASGWGLGGARSRDLMVVAGLPAVLAGLGLCWLLTRPAGPGAAAVAGAVALGAAVVLVGLGALPTIGSRPSSRVIGVVAALWLMAVVSGAWLRTSDVSGVAPLDVDLGDLAEVLGDGAPEVIAGAAAVAVLAWAVLDLLTGIEIPVPVVAVLAAIGVLTVAISGHASVHAWGPVVVGAHALAAAWWCGTLAAMVLSLRGRSGWATTLPAFSQRAAWAVGVVAVTGVIAGLAEVGGLGEFGSTGYGRVLLAKLAGLLVLVGFGWWHRRRWVPAAGRHRISEVASIRAGVVEILLMAVVLGLAAGLSATSPG</sequence>
<protein>
    <submittedName>
        <fullName evidence="8">Copper resistance D domain protein</fullName>
    </submittedName>
</protein>
<feature type="transmembrane region" description="Helical" evidence="6">
    <location>
        <begin position="146"/>
        <end position="164"/>
    </location>
</feature>
<name>D0L517_GORB4</name>
<dbReference type="PANTHER" id="PTHR34820:SF4">
    <property type="entry name" value="INNER MEMBRANE PROTEIN YEBZ"/>
    <property type="match status" value="1"/>
</dbReference>
<dbReference type="AlphaFoldDB" id="D0L517"/>
<feature type="transmembrane region" description="Helical" evidence="6">
    <location>
        <begin position="243"/>
        <end position="264"/>
    </location>
</feature>
<dbReference type="KEGG" id="gbr:Gbro_1161"/>
<evidence type="ECO:0000313" key="9">
    <source>
        <dbReference type="Proteomes" id="UP000001219"/>
    </source>
</evidence>
<dbReference type="GO" id="GO:0005886">
    <property type="term" value="C:plasma membrane"/>
    <property type="evidence" value="ECO:0007669"/>
    <property type="project" value="UniProtKB-SubCell"/>
</dbReference>
<feature type="transmembrane region" description="Helical" evidence="6">
    <location>
        <begin position="41"/>
        <end position="62"/>
    </location>
</feature>
<reference evidence="9" key="1">
    <citation type="submission" date="2009-10" db="EMBL/GenBank/DDBJ databases">
        <title>The complete chromosome of Gordonia bronchialis DSM 43247.</title>
        <authorList>
            <consortium name="US DOE Joint Genome Institute (JGI-PGF)"/>
            <person name="Lucas S."/>
            <person name="Copeland A."/>
            <person name="Lapidus A."/>
            <person name="Glavina del Rio T."/>
            <person name="Dalin E."/>
            <person name="Tice H."/>
            <person name="Bruce D."/>
            <person name="Goodwin L."/>
            <person name="Pitluck S."/>
            <person name="Kyrpides N."/>
            <person name="Mavromatis K."/>
            <person name="Ivanova N."/>
            <person name="Ovchinnikova G."/>
            <person name="Saunders E."/>
            <person name="Brettin T."/>
            <person name="Detter J.C."/>
            <person name="Han C."/>
            <person name="Larimer F."/>
            <person name="Land M."/>
            <person name="Hauser L."/>
            <person name="Markowitz V."/>
            <person name="Cheng J.-F."/>
            <person name="Hugenholtz P."/>
            <person name="Woyke T."/>
            <person name="Wu D."/>
            <person name="Jando M."/>
            <person name="Schneider S."/>
            <person name="Goeker M."/>
            <person name="Klenk H.-P."/>
            <person name="Eisen J.A."/>
        </authorList>
    </citation>
    <scope>NUCLEOTIDE SEQUENCE [LARGE SCALE GENOMIC DNA]</scope>
    <source>
        <strain evidence="9">ATCC 25592 / DSM 43247 / BCRC 13721 / JCM 3198 / KCTC 3076 / NBRC 16047 / NCTC 10667</strain>
    </source>
</reference>
<feature type="transmembrane region" description="Helical" evidence="6">
    <location>
        <begin position="284"/>
        <end position="304"/>
    </location>
</feature>
<organism evidence="8 9">
    <name type="scientific">Gordonia bronchialis (strain ATCC 25592 / DSM 43247 / BCRC 13721 / JCM 3198 / KCTC 3076 / NBRC 16047 / NCTC 10667)</name>
    <name type="common">Rhodococcus bronchialis</name>
    <dbReference type="NCBI Taxonomy" id="526226"/>
    <lineage>
        <taxon>Bacteria</taxon>
        <taxon>Bacillati</taxon>
        <taxon>Actinomycetota</taxon>
        <taxon>Actinomycetes</taxon>
        <taxon>Mycobacteriales</taxon>
        <taxon>Gordoniaceae</taxon>
        <taxon>Gordonia</taxon>
    </lineage>
</organism>
<dbReference type="Pfam" id="PF05425">
    <property type="entry name" value="CopD"/>
    <property type="match status" value="1"/>
</dbReference>
<dbReference type="HOGENOM" id="CLU_067807_1_0_11"/>
<feature type="transmembrane region" description="Helical" evidence="6">
    <location>
        <begin position="15"/>
        <end position="35"/>
    </location>
</feature>
<comment type="subcellular location">
    <subcellularLocation>
        <location evidence="1">Cell membrane</location>
        <topology evidence="1">Multi-pass membrane protein</topology>
    </subcellularLocation>
</comment>
<evidence type="ECO:0000256" key="2">
    <source>
        <dbReference type="ARBA" id="ARBA00022475"/>
    </source>
</evidence>
<reference evidence="8 9" key="2">
    <citation type="journal article" date="2010" name="Stand. Genomic Sci.">
        <title>Complete genome sequence of Gordonia bronchialis type strain (3410).</title>
        <authorList>
            <person name="Ivanova N."/>
            <person name="Sikorski J."/>
            <person name="Jando M."/>
            <person name="Lapidus A."/>
            <person name="Nolan M."/>
            <person name="Lucas S."/>
            <person name="Del Rio T.G."/>
            <person name="Tice H."/>
            <person name="Copeland A."/>
            <person name="Cheng J.F."/>
            <person name="Chen F."/>
            <person name="Bruce D."/>
            <person name="Goodwin L."/>
            <person name="Pitluck S."/>
            <person name="Mavromatis K."/>
            <person name="Ovchinnikova G."/>
            <person name="Pati A."/>
            <person name="Chen A."/>
            <person name="Palaniappan K."/>
            <person name="Land M."/>
            <person name="Hauser L."/>
            <person name="Chang Y.J."/>
            <person name="Jeffries C.D."/>
            <person name="Chain P."/>
            <person name="Saunders E."/>
            <person name="Han C."/>
            <person name="Detter J.C."/>
            <person name="Brettin T."/>
            <person name="Rohde M."/>
            <person name="Goker M."/>
            <person name="Bristow J."/>
            <person name="Eisen J.A."/>
            <person name="Markowitz V."/>
            <person name="Hugenholtz P."/>
            <person name="Klenk H.P."/>
            <person name="Kyrpides N.C."/>
        </authorList>
    </citation>
    <scope>NUCLEOTIDE SEQUENCE [LARGE SCALE GENOMIC DNA]</scope>
    <source>
        <strain evidence="9">ATCC 25592 / DSM 43247 / BCRC 13721 / JCM 3198 / KCTC 3076 / NBRC 16047 / NCTC 10667</strain>
    </source>
</reference>
<keyword evidence="5 6" id="KW-0472">Membrane</keyword>
<dbReference type="GO" id="GO:0006825">
    <property type="term" value="P:copper ion transport"/>
    <property type="evidence" value="ECO:0007669"/>
    <property type="project" value="InterPro"/>
</dbReference>
<keyword evidence="4 6" id="KW-1133">Transmembrane helix</keyword>
<evidence type="ECO:0000256" key="5">
    <source>
        <dbReference type="ARBA" id="ARBA00023136"/>
    </source>
</evidence>
<evidence type="ECO:0000259" key="7">
    <source>
        <dbReference type="Pfam" id="PF05425"/>
    </source>
</evidence>
<keyword evidence="2" id="KW-1003">Cell membrane</keyword>
<accession>D0L517</accession>
<dbReference type="EMBL" id="CP001802">
    <property type="protein sequence ID" value="ACY20469.1"/>
    <property type="molecule type" value="Genomic_DNA"/>
</dbReference>
<evidence type="ECO:0000256" key="4">
    <source>
        <dbReference type="ARBA" id="ARBA00022989"/>
    </source>
</evidence>
<feature type="transmembrane region" description="Helical" evidence="6">
    <location>
        <begin position="74"/>
        <end position="92"/>
    </location>
</feature>
<feature type="transmembrane region" description="Helical" evidence="6">
    <location>
        <begin position="214"/>
        <end position="231"/>
    </location>
</feature>
<dbReference type="Proteomes" id="UP000001219">
    <property type="component" value="Chromosome"/>
</dbReference>
<evidence type="ECO:0000313" key="8">
    <source>
        <dbReference type="EMBL" id="ACY20469.1"/>
    </source>
</evidence>
<evidence type="ECO:0000256" key="1">
    <source>
        <dbReference type="ARBA" id="ARBA00004651"/>
    </source>
</evidence>
<keyword evidence="3 6" id="KW-0812">Transmembrane</keyword>
<proteinExistence type="predicted"/>